<dbReference type="PANTHER" id="PTHR47635:SF2">
    <property type="entry name" value="LAMG-LIKE JELLYROLL FOLD DOMAIN-CONTAINING PROTEIN"/>
    <property type="match status" value="1"/>
</dbReference>
<dbReference type="RefSeq" id="XP_065649749.1">
    <property type="nucleotide sequence ID" value="XM_065793677.1"/>
</dbReference>
<evidence type="ECO:0000313" key="3">
    <source>
        <dbReference type="RefSeq" id="XP_065649749.1"/>
    </source>
</evidence>
<keyword evidence="2" id="KW-1185">Reference proteome</keyword>
<evidence type="ECO:0000313" key="2">
    <source>
        <dbReference type="Proteomes" id="UP001652625"/>
    </source>
</evidence>
<dbReference type="GeneID" id="100207237"/>
<sequence>MWMRLWIYGFFHFITANAHYENLGCWKDTADRAVATLEGLTTILDGPYKNRADAVKKCYEVSKQRGFAIFAIQDGGWCAANNGESYKKYGSSGDCKEDGKGGPWANQVYKITENLPFNHVGCWKDSADRAVATLEGLVTILDGFYKNRADAIEKCYTAAKQLSFEYFAVQDGGWCAAGNSVAYKKYGDSCDCKGDGKGGPWANDVYKIKATSLFQNLGCWKDTADRAVATLEGSVALLDGSDYTNRADAIKKCYEAAKLRGFTVFAVQNGGWCAAGNGESYKKYGASNDCKGDGKGGPWANQVYKIAEKLPYNYAGCWKDTADRAVATLEGLVAILDGPYKNRADAIKKCYTAAKQRNFAYFAVQDGGWCAAGSGIAYKKYGASGDCHADGKGGPWANDVYIIKDALPFGNLGCWKDTADRAVATLEGSVALLDGSDYTNRADAIKKCYEAAKLRGFTVFAVQNGGWCAAGNGESYKKYGASNDCKGDGKGGPWANQVYKIAEKLPYNYAGCWKDTADRAVATLEGLVAILDGPYKNRADAIKKCYTAAKQRNFAYFAVQDGGWCAAGSGIAYKKYGASGDCHADGKGGPWANDVYIIKDALPFGNLGCWKDTADRAVATLEGSVALLDGSDYTNRADAIKKCYEAAKLRGFTVFAVQNGGWCAAGNGESYKKYGASNDCKGDGKGGPWANQVYKIAEKLPYNYAGCWKDTADRAVATLEGLVAILDGPYKNRADAIKKCYTAAKQRNFAYFAVQDGGWCAAGSGIAYKKYGASGDCHADGKGGPWANDVYIIKDALPFGNLGCWKDTADRAVATLEGSVALLDGSDYTNRADAIKKCYEAAKLRGFTVFAVQNGGWCAAGNGESYKKYGASNDCKGDGKGGPWANQVYKIAEKLPYNYAGCWKDTADRAVATLEGLVAILDGPYKNRADAIKKCYTAAKQRNFAYFAVQDGGWCAAGSGIAYKKYGASGDCHADGKGGPWANDVYIIKDALPFGNLGCWKDTADRAVATLEGSVALLDGSDYTNRADAIKKCYEAAKLRGFTVFAVQNGGWCAAGNGESYKKYGASNDCKGDGKGGPWANQVYKIAEKLPYNYAGCWKDTADRAVATLEGLVAILDGPYKNRADAIKKCYTAAKQRNFAYFAVQDGGWCAAGSGIAYKKYGASGDCHADGKGGPWANDVYIIKDALPFGNLGCWKDTADRAVATLEGSVALLDGSDYTNRADAIKKCYEAAKLRGFTVFAVQNGGWCAAGNGESYKKYGASNDCKGDGKGGPWANQVYKIAEKLPYNYAGCWKDTADRAVATLEGLVAILDGPYKNRADAIKKCYTAAKQRNFAYFAVQDGGWCAAGSGIAYKKYGASGDCHADGKGGPWANDVYVIDCA</sequence>
<feature type="chain" id="PRO_5045749583" evidence="1">
    <location>
        <begin position="19"/>
        <end position="1381"/>
    </location>
</feature>
<gene>
    <name evidence="3" type="primary">LOC100207237</name>
</gene>
<reference evidence="3" key="1">
    <citation type="submission" date="2025-08" db="UniProtKB">
        <authorList>
            <consortium name="RefSeq"/>
        </authorList>
    </citation>
    <scope>IDENTIFICATION</scope>
</reference>
<protein>
    <submittedName>
        <fullName evidence="3">Uncharacterized protein LOC100207237 isoform X9</fullName>
    </submittedName>
</protein>
<proteinExistence type="predicted"/>
<dbReference type="PANTHER" id="PTHR47635">
    <property type="entry name" value="CUB DOMAIN-CONTAINING PROTEIN"/>
    <property type="match status" value="1"/>
</dbReference>
<organism evidence="2 3">
    <name type="scientific">Hydra vulgaris</name>
    <name type="common">Hydra</name>
    <name type="synonym">Hydra attenuata</name>
    <dbReference type="NCBI Taxonomy" id="6087"/>
    <lineage>
        <taxon>Eukaryota</taxon>
        <taxon>Metazoa</taxon>
        <taxon>Cnidaria</taxon>
        <taxon>Hydrozoa</taxon>
        <taxon>Hydroidolina</taxon>
        <taxon>Anthoathecata</taxon>
        <taxon>Aplanulata</taxon>
        <taxon>Hydridae</taxon>
        <taxon>Hydra</taxon>
    </lineage>
</organism>
<name>A0ABM4BL12_HYDVU</name>
<feature type="signal peptide" evidence="1">
    <location>
        <begin position="1"/>
        <end position="18"/>
    </location>
</feature>
<keyword evidence="1" id="KW-0732">Signal</keyword>
<accession>A0ABM4BL12</accession>
<evidence type="ECO:0000256" key="1">
    <source>
        <dbReference type="SAM" id="SignalP"/>
    </source>
</evidence>
<dbReference type="Proteomes" id="UP001652625">
    <property type="component" value="Chromosome 03"/>
</dbReference>